<organism evidence="1 2">
    <name type="scientific">Trichonephila inaurata madagascariensis</name>
    <dbReference type="NCBI Taxonomy" id="2747483"/>
    <lineage>
        <taxon>Eukaryota</taxon>
        <taxon>Metazoa</taxon>
        <taxon>Ecdysozoa</taxon>
        <taxon>Arthropoda</taxon>
        <taxon>Chelicerata</taxon>
        <taxon>Arachnida</taxon>
        <taxon>Araneae</taxon>
        <taxon>Araneomorphae</taxon>
        <taxon>Entelegynae</taxon>
        <taxon>Araneoidea</taxon>
        <taxon>Nephilidae</taxon>
        <taxon>Trichonephila</taxon>
        <taxon>Trichonephila inaurata</taxon>
    </lineage>
</organism>
<evidence type="ECO:0000313" key="2">
    <source>
        <dbReference type="Proteomes" id="UP000886998"/>
    </source>
</evidence>
<comment type="caution">
    <text evidence="1">The sequence shown here is derived from an EMBL/GenBank/DDBJ whole genome shotgun (WGS) entry which is preliminary data.</text>
</comment>
<name>A0A8X7C3H1_9ARAC</name>
<keyword evidence="2" id="KW-1185">Reference proteome</keyword>
<dbReference type="AlphaFoldDB" id="A0A8X7C3H1"/>
<protein>
    <submittedName>
        <fullName evidence="1">Uncharacterized protein</fullName>
    </submittedName>
</protein>
<proteinExistence type="predicted"/>
<accession>A0A8X7C3H1</accession>
<sequence>MNGGNIFRYTAKRAPNKFCVANFWLRNSAMPISLNLELLEERLAFLDISCARLAEFVRKEARKREGLYSARERIQHKKRVNDYVMELAYNIKNEIELQELNITHTLHKKMIEIVRDKQQETRRAISRLQDGNKIYSLELRKRKERVVEIEKMHGKIFRLPKKLEIPIRRLKQEQVEPAMCLQENKFGSVRWLKQELVCSAQRLHQEQVKSTQSLQQEIERTLQTLFQGFVEITREVKQKYAEGSLRFPQTVARNAWKEAQAEIIQLKHRYAEITRLLQQEQTEFSLHIPQRQGGPVTYIQQGQEAPSMRLQQDQRTSILLPQKQSEPARRLQQTRQAINLRQNQVEQAIRLQQEQAGPAICLQQE</sequence>
<evidence type="ECO:0000313" key="1">
    <source>
        <dbReference type="EMBL" id="GFY52698.1"/>
    </source>
</evidence>
<dbReference type="Proteomes" id="UP000886998">
    <property type="component" value="Unassembled WGS sequence"/>
</dbReference>
<gene>
    <name evidence="1" type="ORF">TNIN_16431</name>
</gene>
<reference evidence="1" key="1">
    <citation type="submission" date="2020-08" db="EMBL/GenBank/DDBJ databases">
        <title>Multicomponent nature underlies the extraordinary mechanical properties of spider dragline silk.</title>
        <authorList>
            <person name="Kono N."/>
            <person name="Nakamura H."/>
            <person name="Mori M."/>
            <person name="Yoshida Y."/>
            <person name="Ohtoshi R."/>
            <person name="Malay A.D."/>
            <person name="Moran D.A.P."/>
            <person name="Tomita M."/>
            <person name="Numata K."/>
            <person name="Arakawa K."/>
        </authorList>
    </citation>
    <scope>NUCLEOTIDE SEQUENCE</scope>
</reference>
<dbReference type="EMBL" id="BMAV01008813">
    <property type="protein sequence ID" value="GFY52698.1"/>
    <property type="molecule type" value="Genomic_DNA"/>
</dbReference>
<dbReference type="OrthoDB" id="10518630at2759"/>
<feature type="non-terminal residue" evidence="1">
    <location>
        <position position="1"/>
    </location>
</feature>